<keyword evidence="2" id="KW-1185">Reference proteome</keyword>
<dbReference type="Proteomes" id="UP000500791">
    <property type="component" value="Chromosome"/>
</dbReference>
<dbReference type="Pfam" id="PF10707">
    <property type="entry name" value="YrbL-PhoP_reg"/>
    <property type="match status" value="1"/>
</dbReference>
<protein>
    <recommendedName>
        <fullName evidence="3">PhoP regulatory network protein YrbL</fullName>
    </recommendedName>
</protein>
<dbReference type="AlphaFoldDB" id="A0A6G7VLL0"/>
<gene>
    <name evidence="1" type="ORF">G8E03_08240</name>
</gene>
<reference evidence="1 2" key="1">
    <citation type="submission" date="2020-03" db="EMBL/GenBank/DDBJ databases">
        <title>Complete genome sequence of Monaibacterium sp. ALG8 with diverse plasmids.</title>
        <authorList>
            <person name="Sun C."/>
        </authorList>
    </citation>
    <scope>NUCLEOTIDE SEQUENCE [LARGE SCALE GENOMIC DNA]</scope>
    <source>
        <strain evidence="1 2">ALG8</strain>
    </source>
</reference>
<organism evidence="1 2">
    <name type="scientific">Pontivivens nitratireducens</name>
    <dbReference type="NCBI Taxonomy" id="2758038"/>
    <lineage>
        <taxon>Bacteria</taxon>
        <taxon>Pseudomonadati</taxon>
        <taxon>Pseudomonadota</taxon>
        <taxon>Alphaproteobacteria</taxon>
        <taxon>Rhodobacterales</taxon>
        <taxon>Paracoccaceae</taxon>
        <taxon>Pontivivens</taxon>
    </lineage>
</organism>
<dbReference type="RefSeq" id="WP_166190560.1">
    <property type="nucleotide sequence ID" value="NZ_CP049811.1"/>
</dbReference>
<dbReference type="KEGG" id="mon:G8E03_08240"/>
<dbReference type="InterPro" id="IPR019647">
    <property type="entry name" value="PhoP_reg_network_YrbL"/>
</dbReference>
<accession>A0A6G7VLL0</accession>
<dbReference type="EMBL" id="CP049811">
    <property type="protein sequence ID" value="QIK40756.1"/>
    <property type="molecule type" value="Genomic_DNA"/>
</dbReference>
<sequence>MSLTGILDIEKCAFVAAGSLREVYVHPVDDDVLVKVVRADVVGPDGHPVQRNRKRRRPWGVYLSFRREIDEYLIAARNQISTPDFRLPFARPLGLAATTRGLGLLVERISDNGATVPTLASLHKDGKLTPEHIAALHRFFEYCIEHHIVLGDAHLGNLVVDPQDSDRLICIDGFGEKTLIPVHRYSRRLNERMLRRKMARVLASIG</sequence>
<evidence type="ECO:0000313" key="1">
    <source>
        <dbReference type="EMBL" id="QIK40756.1"/>
    </source>
</evidence>
<name>A0A6G7VLL0_9RHOB</name>
<evidence type="ECO:0000313" key="2">
    <source>
        <dbReference type="Proteomes" id="UP000500791"/>
    </source>
</evidence>
<evidence type="ECO:0008006" key="3">
    <source>
        <dbReference type="Google" id="ProtNLM"/>
    </source>
</evidence>
<proteinExistence type="predicted"/>